<keyword evidence="5 6" id="KW-0472">Membrane</keyword>
<evidence type="ECO:0000256" key="5">
    <source>
        <dbReference type="ARBA" id="ARBA00023136"/>
    </source>
</evidence>
<proteinExistence type="inferred from homology"/>
<feature type="transmembrane region" description="Helical" evidence="6">
    <location>
        <begin position="6"/>
        <end position="29"/>
    </location>
</feature>
<sequence>MGMSNKVTAILNFIALLCSIPLITSGIWLSKKADNQCVHLFRWPVLILGILLLIVSLAGFVGSYWNRQGLLAFYLFSMAALIVVLLILLIFAFVVTRHDGSYIVPGRGYREYRVEGYSSWLRNYVTESENWSKVRSCLAQTDVCTELSQEYSSADHFFSAHISPLQSGCCKPPTICGFTYVNPTFWVNPANPTSDPDCLVWSNDQHQLCYGCKACQAGVLGNLRKEWRKANIALIITVVVLICVYIIGCSAYKNAQTQELFRRYKDGWA</sequence>
<feature type="transmembrane region" description="Helical" evidence="6">
    <location>
        <begin position="71"/>
        <end position="95"/>
    </location>
</feature>
<evidence type="ECO:0000256" key="4">
    <source>
        <dbReference type="ARBA" id="ARBA00022989"/>
    </source>
</evidence>
<evidence type="ECO:0000256" key="3">
    <source>
        <dbReference type="ARBA" id="ARBA00022692"/>
    </source>
</evidence>
<name>A0AAD4XQT7_9MAGN</name>
<feature type="transmembrane region" description="Helical" evidence="6">
    <location>
        <begin position="41"/>
        <end position="65"/>
    </location>
</feature>
<comment type="subcellular location">
    <subcellularLocation>
        <location evidence="1">Membrane</location>
        <topology evidence="1">Multi-pass membrane protein</topology>
    </subcellularLocation>
</comment>
<evidence type="ECO:0000256" key="2">
    <source>
        <dbReference type="ARBA" id="ARBA00006840"/>
    </source>
</evidence>
<evidence type="ECO:0000256" key="1">
    <source>
        <dbReference type="ARBA" id="ARBA00004141"/>
    </source>
</evidence>
<keyword evidence="4 6" id="KW-1133">Transmembrane helix</keyword>
<accession>A0AAD4XQT7</accession>
<evidence type="ECO:0000313" key="7">
    <source>
        <dbReference type="EMBL" id="KAI3934253.1"/>
    </source>
</evidence>
<dbReference type="InterPro" id="IPR018499">
    <property type="entry name" value="Tetraspanin/Peripherin"/>
</dbReference>
<dbReference type="PANTHER" id="PTHR32191">
    <property type="entry name" value="TETRASPANIN-8-RELATED"/>
    <property type="match status" value="1"/>
</dbReference>
<dbReference type="Proteomes" id="UP001202328">
    <property type="component" value="Unassembled WGS sequence"/>
</dbReference>
<keyword evidence="8" id="KW-1185">Reference proteome</keyword>
<reference evidence="7" key="1">
    <citation type="submission" date="2022-04" db="EMBL/GenBank/DDBJ databases">
        <title>A functionally conserved STORR gene fusion in Papaver species that diverged 16.8 million years ago.</title>
        <authorList>
            <person name="Catania T."/>
        </authorList>
    </citation>
    <scope>NUCLEOTIDE SEQUENCE</scope>
    <source>
        <strain evidence="7">S-188037</strain>
    </source>
</reference>
<dbReference type="GO" id="GO:0009734">
    <property type="term" value="P:auxin-activated signaling pathway"/>
    <property type="evidence" value="ECO:0007669"/>
    <property type="project" value="InterPro"/>
</dbReference>
<keyword evidence="3 6" id="KW-0812">Transmembrane</keyword>
<dbReference type="GO" id="GO:0016020">
    <property type="term" value="C:membrane"/>
    <property type="evidence" value="ECO:0007669"/>
    <property type="project" value="UniProtKB-SubCell"/>
</dbReference>
<comment type="similarity">
    <text evidence="2">Belongs to the tetraspanin (TM4SF) family.</text>
</comment>
<evidence type="ECO:0000313" key="8">
    <source>
        <dbReference type="Proteomes" id="UP001202328"/>
    </source>
</evidence>
<dbReference type="EMBL" id="JAJJMB010006586">
    <property type="protein sequence ID" value="KAI3934253.1"/>
    <property type="molecule type" value="Genomic_DNA"/>
</dbReference>
<protein>
    <recommendedName>
        <fullName evidence="9">Tetraspanin-2</fullName>
    </recommendedName>
</protein>
<organism evidence="7 8">
    <name type="scientific">Papaver atlanticum</name>
    <dbReference type="NCBI Taxonomy" id="357466"/>
    <lineage>
        <taxon>Eukaryota</taxon>
        <taxon>Viridiplantae</taxon>
        <taxon>Streptophyta</taxon>
        <taxon>Embryophyta</taxon>
        <taxon>Tracheophyta</taxon>
        <taxon>Spermatophyta</taxon>
        <taxon>Magnoliopsida</taxon>
        <taxon>Ranunculales</taxon>
        <taxon>Papaveraceae</taxon>
        <taxon>Papaveroideae</taxon>
        <taxon>Papaver</taxon>
    </lineage>
</organism>
<dbReference type="InterPro" id="IPR044991">
    <property type="entry name" value="TET_plant"/>
</dbReference>
<comment type="caution">
    <text evidence="7">The sequence shown here is derived from an EMBL/GenBank/DDBJ whole genome shotgun (WGS) entry which is preliminary data.</text>
</comment>
<feature type="transmembrane region" description="Helical" evidence="6">
    <location>
        <begin position="230"/>
        <end position="248"/>
    </location>
</feature>
<gene>
    <name evidence="7" type="ORF">MKW98_009234</name>
</gene>
<evidence type="ECO:0008006" key="9">
    <source>
        <dbReference type="Google" id="ProtNLM"/>
    </source>
</evidence>
<dbReference type="Pfam" id="PF00335">
    <property type="entry name" value="Tetraspanin"/>
    <property type="match status" value="1"/>
</dbReference>
<dbReference type="AlphaFoldDB" id="A0AAD4XQT7"/>
<evidence type="ECO:0000256" key="6">
    <source>
        <dbReference type="SAM" id="Phobius"/>
    </source>
</evidence>